<dbReference type="EMBL" id="JAARWN010000008">
    <property type="protein sequence ID" value="MBC1936579.1"/>
    <property type="molecule type" value="Genomic_DNA"/>
</dbReference>
<keyword evidence="1" id="KW-0472">Membrane</keyword>
<feature type="transmembrane region" description="Helical" evidence="1">
    <location>
        <begin position="188"/>
        <end position="211"/>
    </location>
</feature>
<evidence type="ECO:0000313" key="2">
    <source>
        <dbReference type="EMBL" id="MBC1936579.1"/>
    </source>
</evidence>
<reference evidence="2 3" key="1">
    <citation type="submission" date="2020-03" db="EMBL/GenBank/DDBJ databases">
        <title>Soil Listeria distribution.</title>
        <authorList>
            <person name="Liao J."/>
            <person name="Wiedmann M."/>
        </authorList>
    </citation>
    <scope>NUCLEOTIDE SEQUENCE [LARGE SCALE GENOMIC DNA]</scope>
    <source>
        <strain evidence="2 3">FSL L7-0741</strain>
    </source>
</reference>
<feature type="transmembrane region" description="Helical" evidence="1">
    <location>
        <begin position="158"/>
        <end position="182"/>
    </location>
</feature>
<dbReference type="Proteomes" id="UP000535908">
    <property type="component" value="Unassembled WGS sequence"/>
</dbReference>
<organism evidence="2 3">
    <name type="scientific">Listeria grandensis</name>
    <dbReference type="NCBI Taxonomy" id="1494963"/>
    <lineage>
        <taxon>Bacteria</taxon>
        <taxon>Bacillati</taxon>
        <taxon>Bacillota</taxon>
        <taxon>Bacilli</taxon>
        <taxon>Bacillales</taxon>
        <taxon>Listeriaceae</taxon>
        <taxon>Listeria</taxon>
    </lineage>
</organism>
<gene>
    <name evidence="2" type="ORF">HCA69_09395</name>
</gene>
<evidence type="ECO:0000313" key="3">
    <source>
        <dbReference type="Proteomes" id="UP000535908"/>
    </source>
</evidence>
<feature type="transmembrane region" description="Helical" evidence="1">
    <location>
        <begin position="119"/>
        <end position="146"/>
    </location>
</feature>
<evidence type="ECO:0000256" key="1">
    <source>
        <dbReference type="SAM" id="Phobius"/>
    </source>
</evidence>
<keyword evidence="1" id="KW-1133">Transmembrane helix</keyword>
<sequence length="214" mass="23840">MQTNKRIIDEKKERLSSEKKAYMQTVEWVLTADKNVSDKAKEAVLLVAIEELLAAEEADAEKIFGMDATAYGRQLTKTRIPETTHKNPIPLFVFIGIVAMSLFLVVMGVLHFVNKDHVFYMGTFFVSLVLVFICIVCVLAGGYILWKHYTVTVSKSMAAYFLIGSGIVIMYVFVLVFILMILPNFGAVISSGALIEMILGVAGFITASIVWRKI</sequence>
<accession>A0A7X1CQ21</accession>
<dbReference type="RefSeq" id="WP_185526146.1">
    <property type="nucleotide sequence ID" value="NZ_JAARWN010000008.1"/>
</dbReference>
<comment type="caution">
    <text evidence="2">The sequence shown here is derived from an EMBL/GenBank/DDBJ whole genome shotgun (WGS) entry which is preliminary data.</text>
</comment>
<dbReference type="AlphaFoldDB" id="A0A7X1CQ21"/>
<proteinExistence type="predicted"/>
<keyword evidence="1" id="KW-0812">Transmembrane</keyword>
<feature type="transmembrane region" description="Helical" evidence="1">
    <location>
        <begin position="89"/>
        <end position="113"/>
    </location>
</feature>
<name>A0A7X1CQ21_9LIST</name>
<protein>
    <submittedName>
        <fullName evidence="2">DUF1129 family protein</fullName>
    </submittedName>
</protein>